<accession>A0A4R1B6U9</accession>
<evidence type="ECO:0000313" key="1">
    <source>
        <dbReference type="EMBL" id="TCJ13490.1"/>
    </source>
</evidence>
<proteinExistence type="predicted"/>
<gene>
    <name evidence="1" type="ORF">EPD60_12470</name>
</gene>
<name>A0A4R1B6U9_9BACT</name>
<dbReference type="Gene3D" id="1.10.575.10">
    <property type="entry name" value="P1 Nuclease"/>
    <property type="match status" value="1"/>
</dbReference>
<dbReference type="EMBL" id="SJZI01000045">
    <property type="protein sequence ID" value="TCJ13490.1"/>
    <property type="molecule type" value="Genomic_DNA"/>
</dbReference>
<reference evidence="1 2" key="1">
    <citation type="submission" date="2019-03" db="EMBL/GenBank/DDBJ databases">
        <authorList>
            <person name="Kim M.K.M."/>
        </authorList>
    </citation>
    <scope>NUCLEOTIDE SEQUENCE [LARGE SCALE GENOMIC DNA]</scope>
    <source>
        <strain evidence="1 2">17J68-12</strain>
    </source>
</reference>
<dbReference type="OrthoDB" id="267579at2"/>
<dbReference type="CDD" id="cd10981">
    <property type="entry name" value="ZnPC_S1P1"/>
    <property type="match status" value="1"/>
</dbReference>
<sequence length="326" mass="37052">MRRRHLIRTLLLWASLAPALPAHSWGFWGHRHINRYAAFGLPPGLLALYKPHLAYLSEHAVDPDMRRYLLPSEGAHHYIDIDRYGAWPYPALPRRWDSALAKYGQDTLLANGIVPWWVATVQRRLTEAFRAGDKERILKLSAELGHYIADAHVPLHASSNHNGQLTGQTGIHGLWESRIPELLAERDWQFVAGRAAYIEKPLDFIWERVLESAAAADTVLAVERGLAARFPPGQRWGLAERRGKLERQFSAEYATAFDKALGGMVERRMRLAIWAVASFWYTAWIDAGQPDAAVLAKKPLTESDKEEMEKLQAAWRKGVWQGRSED</sequence>
<organism evidence="1 2">
    <name type="scientific">Flaviaesturariibacter flavus</name>
    <dbReference type="NCBI Taxonomy" id="2502780"/>
    <lineage>
        <taxon>Bacteria</taxon>
        <taxon>Pseudomonadati</taxon>
        <taxon>Bacteroidota</taxon>
        <taxon>Chitinophagia</taxon>
        <taxon>Chitinophagales</taxon>
        <taxon>Chitinophagaceae</taxon>
        <taxon>Flaviaestuariibacter</taxon>
    </lineage>
</organism>
<comment type="caution">
    <text evidence="1">The sequence shown here is derived from an EMBL/GenBank/DDBJ whole genome shotgun (WGS) entry which is preliminary data.</text>
</comment>
<evidence type="ECO:0000313" key="2">
    <source>
        <dbReference type="Proteomes" id="UP000295334"/>
    </source>
</evidence>
<dbReference type="AlphaFoldDB" id="A0A4R1B6U9"/>
<dbReference type="GO" id="GO:0016788">
    <property type="term" value="F:hydrolase activity, acting on ester bonds"/>
    <property type="evidence" value="ECO:0007669"/>
    <property type="project" value="InterPro"/>
</dbReference>
<dbReference type="InterPro" id="IPR008947">
    <property type="entry name" value="PLipase_C/P1_nuclease_dom_sf"/>
</dbReference>
<dbReference type="SUPFAM" id="SSF48537">
    <property type="entry name" value="Phospholipase C/P1 nuclease"/>
    <property type="match status" value="1"/>
</dbReference>
<dbReference type="RefSeq" id="WP_131449810.1">
    <property type="nucleotide sequence ID" value="NZ_SJZI01000045.1"/>
</dbReference>
<keyword evidence="2" id="KW-1185">Reference proteome</keyword>
<dbReference type="Proteomes" id="UP000295334">
    <property type="component" value="Unassembled WGS sequence"/>
</dbReference>
<protein>
    <submittedName>
        <fullName evidence="1">S1/P1 Nuclease</fullName>
    </submittedName>
</protein>